<keyword evidence="2" id="KW-1185">Reference proteome</keyword>
<evidence type="ECO:0000313" key="1">
    <source>
        <dbReference type="EMBL" id="BBH25696.1"/>
    </source>
</evidence>
<protein>
    <submittedName>
        <fullName evidence="1">Uncharacterized protein</fullName>
    </submittedName>
</protein>
<evidence type="ECO:0000313" key="2">
    <source>
        <dbReference type="Proteomes" id="UP000268059"/>
    </source>
</evidence>
<reference evidence="1 2" key="1">
    <citation type="submission" date="2018-11" db="EMBL/GenBank/DDBJ databases">
        <title>Novel Erysipelotrichaceae bacterium isolated from small intestine of a swine.</title>
        <authorList>
            <person name="Kim J.S."/>
            <person name="Choe H."/>
            <person name="Lee Y.R."/>
            <person name="Kim K.M."/>
            <person name="Park D.S."/>
        </authorList>
    </citation>
    <scope>NUCLEOTIDE SEQUENCE [LARGE SCALE GENOMIC DNA]</scope>
    <source>
        <strain evidence="1 2">SG0102</strain>
    </source>
</reference>
<dbReference type="InParanoid" id="A0A3G9J4L7"/>
<dbReference type="RefSeq" id="WP_125118622.1">
    <property type="nucleotide sequence ID" value="NZ_AP019309.1"/>
</dbReference>
<gene>
    <name evidence="1" type="ORF">SG0102_06300</name>
</gene>
<dbReference type="KEGG" id="ebm:SG0102_06300"/>
<dbReference type="EMBL" id="AP019309">
    <property type="protein sequence ID" value="BBH25696.1"/>
    <property type="molecule type" value="Genomic_DNA"/>
</dbReference>
<sequence length="281" mass="33326">MRDPLQGLLEAYRQMSQIGIESDLGFYEKGHKYYVHILADGLLFFKAEEDFLLYRDALKHQLRDTMALMTGIMVLRDQQPFFKDLLPQETSVFVFQEGRRVRGMQDDEEDLLATLMTDTIAALNLLSRKDFRKLDAHQYYRYHVKDHFLEIKDVPCFSPKTRPHMPCDVSFLDEKVKRGRLAILCVYLYRKQAAEYPLLVVIADDKQKRVIYRHCFDLEEQKMIFPAFVDLLRQRPLPVEIRFLDAKSYAYFKDFVKTFHMNYKIMSSDADHRYLKGSVYG</sequence>
<proteinExistence type="predicted"/>
<dbReference type="AlphaFoldDB" id="A0A3G9J4L7"/>
<dbReference type="Proteomes" id="UP000268059">
    <property type="component" value="Chromosome"/>
</dbReference>
<name>A0A3G9J4L7_9FIRM</name>
<accession>A0A3G9J4L7</accession>
<organism evidence="1 2">
    <name type="scientific">Intestinibaculum porci</name>
    <dbReference type="NCBI Taxonomy" id="2487118"/>
    <lineage>
        <taxon>Bacteria</taxon>
        <taxon>Bacillati</taxon>
        <taxon>Bacillota</taxon>
        <taxon>Erysipelotrichia</taxon>
        <taxon>Erysipelotrichales</taxon>
        <taxon>Erysipelotrichaceae</taxon>
        <taxon>Intestinibaculum</taxon>
    </lineage>
</organism>